<dbReference type="EMBL" id="LAZR01012565">
    <property type="protein sequence ID" value="KKM26169.1"/>
    <property type="molecule type" value="Genomic_DNA"/>
</dbReference>
<evidence type="ECO:0000313" key="1">
    <source>
        <dbReference type="EMBL" id="KKM26169.1"/>
    </source>
</evidence>
<sequence length="78" mass="9190">MKLYYDNSGTWTEVTAVVSYPTIRKMNNMYGSCTVILRDFEGSLYGTWYTRDFTEMKVEDDSSNIIFRGFLIAKTYFH</sequence>
<proteinExistence type="predicted"/>
<gene>
    <name evidence="1" type="ORF">LCGC14_1587420</name>
</gene>
<feature type="non-terminal residue" evidence="1">
    <location>
        <position position="78"/>
    </location>
</feature>
<comment type="caution">
    <text evidence="1">The sequence shown here is derived from an EMBL/GenBank/DDBJ whole genome shotgun (WGS) entry which is preliminary data.</text>
</comment>
<dbReference type="AlphaFoldDB" id="A0A0F9J154"/>
<name>A0A0F9J154_9ZZZZ</name>
<protein>
    <submittedName>
        <fullName evidence="1">Uncharacterized protein</fullName>
    </submittedName>
</protein>
<reference evidence="1" key="1">
    <citation type="journal article" date="2015" name="Nature">
        <title>Complex archaea that bridge the gap between prokaryotes and eukaryotes.</title>
        <authorList>
            <person name="Spang A."/>
            <person name="Saw J.H."/>
            <person name="Jorgensen S.L."/>
            <person name="Zaremba-Niedzwiedzka K."/>
            <person name="Martijn J."/>
            <person name="Lind A.E."/>
            <person name="van Eijk R."/>
            <person name="Schleper C."/>
            <person name="Guy L."/>
            <person name="Ettema T.J."/>
        </authorList>
    </citation>
    <scope>NUCLEOTIDE SEQUENCE</scope>
</reference>
<organism evidence="1">
    <name type="scientific">marine sediment metagenome</name>
    <dbReference type="NCBI Taxonomy" id="412755"/>
    <lineage>
        <taxon>unclassified sequences</taxon>
        <taxon>metagenomes</taxon>
        <taxon>ecological metagenomes</taxon>
    </lineage>
</organism>
<accession>A0A0F9J154</accession>